<dbReference type="STRING" id="1115515.EV102420_07_01880"/>
<dbReference type="Proteomes" id="UP000029462">
    <property type="component" value="Unassembled WGS sequence"/>
</dbReference>
<reference evidence="1 2" key="1">
    <citation type="submission" date="2014-09" db="EMBL/GenBank/DDBJ databases">
        <title>Whole genome shotgun sequence of Escherichia vulneris NBRC 102420.</title>
        <authorList>
            <person name="Yoshida Y."/>
            <person name="Hosoyama A."/>
            <person name="Tsuchikane K."/>
            <person name="Ohji S."/>
            <person name="Ichikawa N."/>
            <person name="Kimura A."/>
            <person name="Yamazoe A."/>
            <person name="Ezaki T."/>
            <person name="Fujita N."/>
        </authorList>
    </citation>
    <scope>NUCLEOTIDE SEQUENCE [LARGE SCALE GENOMIC DNA]</scope>
    <source>
        <strain evidence="1 2">NBRC 102420</strain>
    </source>
</reference>
<dbReference type="AlphaFoldDB" id="A0A090UZR3"/>
<gene>
    <name evidence="1" type="ORF">EV102420_07_01880</name>
</gene>
<proteinExistence type="predicted"/>
<sequence length="362" mass="39967">MSWDNVTSVYSVKIWTDNPDTTQAYLFANGNHQVKLTIRLVFNIIDANQPGPTQDECKAAVSLVDYQTGADLSFLKVGDKGAYTYVYQENRPTEVKPLPEEDNPTATSPKSGSYEFDLYVSSDSTINANYASENVALFISFIDASGTEIKYNTTSTGKPSYVAVKVYPPKKYGMAQSNVTPIILYEHDSNPHYTIDNYDMVTTDDVKYLIIYALRIDDPYFKITHFETPGTALSPSAFRQIIISNDSSASKYVYHLVQGYLPTENNVNRKGNSYTTRLGISAYSSNSTANVAEYYVDVYQMPGVIIFANVEVDIKWEVSGAAGDLVKSSDSAKLTVFDQFGNHANVEVGAGNDYALTISSVT</sequence>
<dbReference type="OrthoDB" id="6624450at2"/>
<protein>
    <submittedName>
        <fullName evidence="1">Uncharacterized protein</fullName>
    </submittedName>
</protein>
<accession>A0A090UZR3</accession>
<dbReference type="EMBL" id="BBMZ01000007">
    <property type="protein sequence ID" value="GAL57368.1"/>
    <property type="molecule type" value="Genomic_DNA"/>
</dbReference>
<dbReference type="RefSeq" id="WP_042389650.1">
    <property type="nucleotide sequence ID" value="NZ_BBMZ01000007.1"/>
</dbReference>
<evidence type="ECO:0000313" key="1">
    <source>
        <dbReference type="EMBL" id="GAL57368.1"/>
    </source>
</evidence>
<keyword evidence="2" id="KW-1185">Reference proteome</keyword>
<comment type="caution">
    <text evidence="1">The sequence shown here is derived from an EMBL/GenBank/DDBJ whole genome shotgun (WGS) entry which is preliminary data.</text>
</comment>
<evidence type="ECO:0000313" key="2">
    <source>
        <dbReference type="Proteomes" id="UP000029462"/>
    </source>
</evidence>
<name>A0A090UZR3_PSEVU</name>
<organism evidence="1 2">
    <name type="scientific">Pseudescherichia vulneris NBRC 102420</name>
    <dbReference type="NCBI Taxonomy" id="1115515"/>
    <lineage>
        <taxon>Bacteria</taxon>
        <taxon>Pseudomonadati</taxon>
        <taxon>Pseudomonadota</taxon>
        <taxon>Gammaproteobacteria</taxon>
        <taxon>Enterobacterales</taxon>
        <taxon>Enterobacteriaceae</taxon>
        <taxon>Pseudescherichia</taxon>
    </lineage>
</organism>